<organism evidence="4 5">
    <name type="scientific">Vallitalea pronyensis</name>
    <dbReference type="NCBI Taxonomy" id="1348613"/>
    <lineage>
        <taxon>Bacteria</taxon>
        <taxon>Bacillati</taxon>
        <taxon>Bacillota</taxon>
        <taxon>Clostridia</taxon>
        <taxon>Lachnospirales</taxon>
        <taxon>Vallitaleaceae</taxon>
        <taxon>Vallitalea</taxon>
    </lineage>
</organism>
<dbReference type="InterPro" id="IPR004995">
    <property type="entry name" value="Spore_Ger"/>
</dbReference>
<keyword evidence="3" id="KW-1133">Transmembrane helix</keyword>
<dbReference type="Proteomes" id="UP000683246">
    <property type="component" value="Chromosome"/>
</dbReference>
<reference evidence="4" key="1">
    <citation type="submission" date="2020-07" db="EMBL/GenBank/DDBJ databases">
        <title>Vallitalea pronyensis genome.</title>
        <authorList>
            <person name="Postec A."/>
        </authorList>
    </citation>
    <scope>NUCLEOTIDE SEQUENCE</scope>
    <source>
        <strain evidence="4">FatNI3</strain>
    </source>
</reference>
<evidence type="ECO:0000256" key="2">
    <source>
        <dbReference type="ARBA" id="ARBA00023136"/>
    </source>
</evidence>
<accession>A0A8J8SJJ2</accession>
<dbReference type="KEGG" id="vpy:HZI73_03450"/>
<dbReference type="Pfam" id="PF03323">
    <property type="entry name" value="GerA"/>
    <property type="match status" value="1"/>
</dbReference>
<evidence type="ECO:0000313" key="4">
    <source>
        <dbReference type="EMBL" id="QUI25589.1"/>
    </source>
</evidence>
<dbReference type="GO" id="GO:0016020">
    <property type="term" value="C:membrane"/>
    <property type="evidence" value="ECO:0007669"/>
    <property type="project" value="InterPro"/>
</dbReference>
<sequence length="510" mass="57284">MVPLSDSLDTNIQNFEELFKDCGDIVKRKFPIGKKKQIWAYIAYIDVMIDRRVIEESVLEQLIIQVRGVPEDLENTDDDPFAFVKDGGLATADLKEVNTMDDITLAVLSGDTVVMIDGYEKAIVVATKGFPNRGVQPPDTESVIRGSKEGFSEALRINTVLIRRRIRDTKLKVNQIQLGTRTRTDIAVMYIDDLVRPQILKEIEQRLSYFNIDSVLESGTLEQMIETEWYSPFPQTQVTQRPDKVASALLEGRVAIVVDNTPFVLILPTTMNCFFQSAEDYYQRWYVMSFVRILRYCAAFLSFAIPGFYIALTTFHPAMIPTPLTFSIAAAREGVPFPALIEVLIMELAFELLREAGVRLPAPIGNTIGIVGGIIVGQAVVQANLVSPIIVIIVALTAISSFAIPSYSLTSAFRMIKYLIILLSSLLGFYGFWVGILIVLTHLVSLKSVNVPYLSPFVARDIHRSDLNDALIRMPTFMNRLRPIFVKPNSQVKVRMDIKEKGENNVFTKQ</sequence>
<evidence type="ECO:0000313" key="5">
    <source>
        <dbReference type="Proteomes" id="UP000683246"/>
    </source>
</evidence>
<dbReference type="PANTHER" id="PTHR22550">
    <property type="entry name" value="SPORE GERMINATION PROTEIN"/>
    <property type="match status" value="1"/>
</dbReference>
<feature type="transmembrane region" description="Helical" evidence="3">
    <location>
        <begin position="360"/>
        <end position="380"/>
    </location>
</feature>
<proteinExistence type="inferred from homology"/>
<keyword evidence="2 3" id="KW-0472">Membrane</keyword>
<comment type="similarity">
    <text evidence="1">Belongs to the GerABKA family.</text>
</comment>
<dbReference type="AlphaFoldDB" id="A0A8J8SJJ2"/>
<dbReference type="InterPro" id="IPR050768">
    <property type="entry name" value="UPF0353/GerABKA_families"/>
</dbReference>
<feature type="transmembrane region" description="Helical" evidence="3">
    <location>
        <begin position="293"/>
        <end position="315"/>
    </location>
</feature>
<keyword evidence="5" id="KW-1185">Reference proteome</keyword>
<evidence type="ECO:0000256" key="3">
    <source>
        <dbReference type="SAM" id="Phobius"/>
    </source>
</evidence>
<dbReference type="PIRSF" id="PIRSF005690">
    <property type="entry name" value="GerBA"/>
    <property type="match status" value="1"/>
</dbReference>
<dbReference type="GO" id="GO:0009847">
    <property type="term" value="P:spore germination"/>
    <property type="evidence" value="ECO:0007669"/>
    <property type="project" value="InterPro"/>
</dbReference>
<feature type="transmembrane region" description="Helical" evidence="3">
    <location>
        <begin position="386"/>
        <end position="407"/>
    </location>
</feature>
<name>A0A8J8SJJ2_9FIRM</name>
<keyword evidence="3" id="KW-0812">Transmembrane</keyword>
<evidence type="ECO:0000256" key="1">
    <source>
        <dbReference type="ARBA" id="ARBA00005278"/>
    </source>
</evidence>
<protein>
    <submittedName>
        <fullName evidence="4">Spore germination protein</fullName>
    </submittedName>
</protein>
<feature type="transmembrane region" description="Helical" evidence="3">
    <location>
        <begin position="335"/>
        <end position="353"/>
    </location>
</feature>
<gene>
    <name evidence="4" type="ORF">HZI73_03450</name>
</gene>
<dbReference type="PANTHER" id="PTHR22550:SF5">
    <property type="entry name" value="LEUCINE ZIPPER PROTEIN 4"/>
    <property type="match status" value="1"/>
</dbReference>
<dbReference type="EMBL" id="CP058649">
    <property type="protein sequence ID" value="QUI25589.1"/>
    <property type="molecule type" value="Genomic_DNA"/>
</dbReference>
<feature type="transmembrane region" description="Helical" evidence="3">
    <location>
        <begin position="419"/>
        <end position="444"/>
    </location>
</feature>